<accession>A0AB34J4B1</accession>
<dbReference type="Proteomes" id="UP001515480">
    <property type="component" value="Unassembled WGS sequence"/>
</dbReference>
<proteinExistence type="inferred from homology"/>
<evidence type="ECO:0000256" key="11">
    <source>
        <dbReference type="SAM" id="MobiDB-lite"/>
    </source>
</evidence>
<feature type="active site" evidence="10">
    <location>
        <position position="240"/>
    </location>
</feature>
<dbReference type="GO" id="GO:0016787">
    <property type="term" value="F:hydrolase activity"/>
    <property type="evidence" value="ECO:0007669"/>
    <property type="project" value="UniProtKB-KW"/>
</dbReference>
<evidence type="ECO:0000256" key="5">
    <source>
        <dbReference type="ARBA" id="ARBA00022737"/>
    </source>
</evidence>
<feature type="compositionally biased region" description="Basic and acidic residues" evidence="11">
    <location>
        <begin position="481"/>
        <end position="490"/>
    </location>
</feature>
<evidence type="ECO:0000256" key="4">
    <source>
        <dbReference type="ARBA" id="ARBA00022722"/>
    </source>
</evidence>
<dbReference type="PANTHER" id="PTHR16036:SF2">
    <property type="entry name" value="TRNA ENDONUCLEASE ANKZF1"/>
    <property type="match status" value="1"/>
</dbReference>
<evidence type="ECO:0000256" key="9">
    <source>
        <dbReference type="ARBA" id="ARBA00023054"/>
    </source>
</evidence>
<keyword evidence="9" id="KW-0175">Coiled coil</keyword>
<dbReference type="EMBL" id="JBGBPQ010000014">
    <property type="protein sequence ID" value="KAL1511555.1"/>
    <property type="molecule type" value="Genomic_DNA"/>
</dbReference>
<comment type="caution">
    <text evidence="13">The sequence shown here is derived from an EMBL/GenBank/DDBJ whole genome shotgun (WGS) entry which is preliminary data.</text>
</comment>
<gene>
    <name evidence="13" type="ORF">AB1Y20_006349</name>
</gene>
<feature type="region of interest" description="Disordered" evidence="11">
    <location>
        <begin position="474"/>
        <end position="514"/>
    </location>
</feature>
<dbReference type="GO" id="GO:0005737">
    <property type="term" value="C:cytoplasm"/>
    <property type="evidence" value="ECO:0007669"/>
    <property type="project" value="UniProtKB-SubCell"/>
</dbReference>
<keyword evidence="5" id="KW-0677">Repeat</keyword>
<protein>
    <recommendedName>
        <fullName evidence="12">VLRF1 domain-containing protein</fullName>
    </recommendedName>
</protein>
<keyword evidence="7 10" id="KW-0378">Hydrolase</keyword>
<keyword evidence="8" id="KW-0040">ANK repeat</keyword>
<dbReference type="InterPro" id="IPR041175">
    <property type="entry name" value="VLRF1/Vms1"/>
</dbReference>
<dbReference type="AlphaFoldDB" id="A0AB34J4B1"/>
<comment type="subcellular location">
    <subcellularLocation>
        <location evidence="1">Cytoplasm</location>
    </subcellularLocation>
</comment>
<name>A0AB34J4B1_PRYPA</name>
<feature type="compositionally biased region" description="Pro residues" evidence="11">
    <location>
        <begin position="36"/>
        <end position="48"/>
    </location>
</feature>
<keyword evidence="6 10" id="KW-0255">Endonuclease</keyword>
<reference evidence="13 14" key="1">
    <citation type="journal article" date="2024" name="Science">
        <title>Giant polyketide synthase enzymes in the biosynthesis of giant marine polyether toxins.</title>
        <authorList>
            <person name="Fallon T.R."/>
            <person name="Shende V.V."/>
            <person name="Wierzbicki I.H."/>
            <person name="Pendleton A.L."/>
            <person name="Watervoot N.F."/>
            <person name="Auber R.P."/>
            <person name="Gonzalez D.J."/>
            <person name="Wisecaver J.H."/>
            <person name="Moore B.S."/>
        </authorList>
    </citation>
    <scope>NUCLEOTIDE SEQUENCE [LARGE SCALE GENOMIC DNA]</scope>
    <source>
        <strain evidence="13 14">12B1</strain>
    </source>
</reference>
<evidence type="ECO:0000256" key="8">
    <source>
        <dbReference type="ARBA" id="ARBA00023043"/>
    </source>
</evidence>
<dbReference type="Pfam" id="PF18826">
    <property type="entry name" value="bVLRF1"/>
    <property type="match status" value="1"/>
</dbReference>
<feature type="compositionally biased region" description="Basic and acidic residues" evidence="11">
    <location>
        <begin position="590"/>
        <end position="600"/>
    </location>
</feature>
<evidence type="ECO:0000256" key="1">
    <source>
        <dbReference type="ARBA" id="ARBA00004496"/>
    </source>
</evidence>
<dbReference type="PANTHER" id="PTHR16036">
    <property type="entry name" value="ANKYRIN REPEAT AND ZINC FINGER DOMAIN-CONTAINING PROTEIN 1"/>
    <property type="match status" value="1"/>
</dbReference>
<evidence type="ECO:0000256" key="6">
    <source>
        <dbReference type="ARBA" id="ARBA00022759"/>
    </source>
</evidence>
<feature type="region of interest" description="Disordered" evidence="11">
    <location>
        <begin position="577"/>
        <end position="600"/>
    </location>
</feature>
<evidence type="ECO:0000256" key="3">
    <source>
        <dbReference type="ARBA" id="ARBA00022490"/>
    </source>
</evidence>
<evidence type="ECO:0000256" key="2">
    <source>
        <dbReference type="ARBA" id="ARBA00009262"/>
    </source>
</evidence>
<evidence type="ECO:0000313" key="13">
    <source>
        <dbReference type="EMBL" id="KAL1511555.1"/>
    </source>
</evidence>
<dbReference type="PROSITE" id="PS52044">
    <property type="entry name" value="VLRF1"/>
    <property type="match status" value="1"/>
</dbReference>
<comment type="domain">
    <text evidence="10">The VLRF1 domain mediates binding to the 60S ribosomal subunit.</text>
</comment>
<feature type="region of interest" description="Disordered" evidence="11">
    <location>
        <begin position="31"/>
        <end position="52"/>
    </location>
</feature>
<comment type="similarity">
    <text evidence="2 10">Belongs to the ANKZF1/VMS1 family.</text>
</comment>
<organism evidence="13 14">
    <name type="scientific">Prymnesium parvum</name>
    <name type="common">Toxic golden alga</name>
    <dbReference type="NCBI Taxonomy" id="97485"/>
    <lineage>
        <taxon>Eukaryota</taxon>
        <taxon>Haptista</taxon>
        <taxon>Haptophyta</taxon>
        <taxon>Prymnesiophyceae</taxon>
        <taxon>Prymnesiales</taxon>
        <taxon>Prymnesiaceae</taxon>
        <taxon>Prymnesium</taxon>
    </lineage>
</organism>
<dbReference type="GO" id="GO:0004519">
    <property type="term" value="F:endonuclease activity"/>
    <property type="evidence" value="ECO:0007669"/>
    <property type="project" value="UniProtKB-KW"/>
</dbReference>
<evidence type="ECO:0000313" key="14">
    <source>
        <dbReference type="Proteomes" id="UP001515480"/>
    </source>
</evidence>
<dbReference type="InterPro" id="IPR047139">
    <property type="entry name" value="ANKZ1/VMS1"/>
</dbReference>
<evidence type="ECO:0000256" key="7">
    <source>
        <dbReference type="ARBA" id="ARBA00022801"/>
    </source>
</evidence>
<sequence>MQADPAAQRKQSVPLLSLTPDYLASVVLVGIDPRRPPSPPPPPPPPPSDGDTFTCRVSGVSFDSAEALRRHYHTDWYRYNLRRAARGLPPLAEAEVEALLEAEQHDGEELSASGSDASDAEAAEAAEAAEVGEEGGEGGVVRGDGRVALADGAGAVFLVWRPVLLPAGAPLAALPAALRAFCGRPAPLWVVVLCRGGHFAAAACELRGGGGKKRAEEAVAVRAHRCFHRYVTRRKAGGRQSVADGAKSIKSAGSSIRRHNEVMLAKEARELLGSWLPTHLRQATHIWVSAPGPANAAVLFAGADAPLQKTDPRVRSVPFMTARPTLGEATRVAVRLSRVEYLSDEEAAALSAPPATDEPIDTAAAEAEARVAAEALAARQAAAAAAAEAEAEAEAIAAALPRELHEAAAAGDAQRVAELLQDGADPTVPHISFGWQLPYDLSKTKETRNAFRRHLAAHPEQWDWKAAHVPSGLTDEAEAEKEERAKEKAKEKKKRAEKARKERRKAEEEGKGAARVALEAATAEADVDELNNALQVALKLGVAADDPAAEAAAARLAEMRDPEWQRRKEREIRAAAAERRLGGLTPAQERFLRGEPSKPK</sequence>
<feature type="region of interest" description="Disordered" evidence="11">
    <location>
        <begin position="104"/>
        <end position="140"/>
    </location>
</feature>
<keyword evidence="4 10" id="KW-0540">Nuclease</keyword>
<keyword evidence="3 10" id="KW-0963">Cytoplasm</keyword>
<dbReference type="GO" id="GO:0036503">
    <property type="term" value="P:ERAD pathway"/>
    <property type="evidence" value="ECO:0007669"/>
    <property type="project" value="TreeGrafter"/>
</dbReference>
<feature type="compositionally biased region" description="Basic residues" evidence="11">
    <location>
        <begin position="491"/>
        <end position="503"/>
    </location>
</feature>
<evidence type="ECO:0000256" key="10">
    <source>
        <dbReference type="PROSITE-ProRule" id="PRU01389"/>
    </source>
</evidence>
<feature type="domain" description="VLRF1" evidence="12">
    <location>
        <begin position="185"/>
        <end position="339"/>
    </location>
</feature>
<keyword evidence="14" id="KW-1185">Reference proteome</keyword>
<evidence type="ECO:0000259" key="12">
    <source>
        <dbReference type="PROSITE" id="PS52044"/>
    </source>
</evidence>